<keyword evidence="2" id="KW-1185">Reference proteome</keyword>
<organism evidence="1 2">
    <name type="scientific">Ridgeia piscesae</name>
    <name type="common">Tubeworm</name>
    <dbReference type="NCBI Taxonomy" id="27915"/>
    <lineage>
        <taxon>Eukaryota</taxon>
        <taxon>Metazoa</taxon>
        <taxon>Spiralia</taxon>
        <taxon>Lophotrochozoa</taxon>
        <taxon>Annelida</taxon>
        <taxon>Polychaeta</taxon>
        <taxon>Sedentaria</taxon>
        <taxon>Canalipalpata</taxon>
        <taxon>Sabellida</taxon>
        <taxon>Siboglinidae</taxon>
        <taxon>Ridgeia</taxon>
    </lineage>
</organism>
<accession>A0AAD9IS34</accession>
<dbReference type="AlphaFoldDB" id="A0AAD9IS34"/>
<name>A0AAD9IS34_RIDPI</name>
<protein>
    <submittedName>
        <fullName evidence="1">Uncharacterized protein</fullName>
    </submittedName>
</protein>
<evidence type="ECO:0000313" key="2">
    <source>
        <dbReference type="Proteomes" id="UP001209878"/>
    </source>
</evidence>
<reference evidence="1" key="1">
    <citation type="journal article" date="2023" name="Mol. Biol. Evol.">
        <title>Third-Generation Sequencing Reveals the Adaptive Role of the Epigenome in Three Deep-Sea Polychaetes.</title>
        <authorList>
            <person name="Perez M."/>
            <person name="Aroh O."/>
            <person name="Sun Y."/>
            <person name="Lan Y."/>
            <person name="Juniper S.K."/>
            <person name="Young C.R."/>
            <person name="Angers B."/>
            <person name="Qian P.Y."/>
        </authorList>
    </citation>
    <scope>NUCLEOTIDE SEQUENCE</scope>
    <source>
        <strain evidence="1">R07B-5</strain>
    </source>
</reference>
<sequence>FGATTERDGGARKIVANVTLFVPLFHVEREAAKRFVDPAHDNIFYANSPAVIWYKGQLVLVTRIWLERERYEEKKNWPANHFADNWLYTQKFDRYMRPVSNGSIIGIPLPKQWWVGDGPIEPRLVIHKGALYITFNGAMAFSHDNNMDFTIMWDYDQNMAVIPKIKGGSPMVNATEANDMPRDKHWMAFIQHGELYFVHNLDPLRVMHCTDAGLCEFVPRGGHPRGPPPLFLHRPTWSGSFGGVGEPYRLVYMSNHIEIHPSIYQDIPMVRARYIDDGFIFPVGLILESKDSMVIGVHVNDHSSVLFRISGIRAIMKRVIKTDKRKNPAHGPPIGFMHKLVHHAVEKVAHVRLES</sequence>
<evidence type="ECO:0000313" key="1">
    <source>
        <dbReference type="EMBL" id="KAK2139533.1"/>
    </source>
</evidence>
<dbReference type="Proteomes" id="UP001209878">
    <property type="component" value="Unassembled WGS sequence"/>
</dbReference>
<proteinExistence type="predicted"/>
<dbReference type="EMBL" id="JAODUO010006343">
    <property type="protein sequence ID" value="KAK2139533.1"/>
    <property type="molecule type" value="Genomic_DNA"/>
</dbReference>
<comment type="caution">
    <text evidence="1">The sequence shown here is derived from an EMBL/GenBank/DDBJ whole genome shotgun (WGS) entry which is preliminary data.</text>
</comment>
<feature type="non-terminal residue" evidence="1">
    <location>
        <position position="1"/>
    </location>
</feature>
<gene>
    <name evidence="1" type="ORF">NP493_6355g00000</name>
</gene>